<sequence>MMYGWSGGIGVGGWIAMGLMMLLFWGGIATLVILLLRGNHAGGRSFYRPPDDESERILNERFARGEIDETELTAGRAALRRRQ</sequence>
<evidence type="ECO:0000313" key="3">
    <source>
        <dbReference type="Proteomes" id="UP001589536"/>
    </source>
</evidence>
<reference evidence="2 3" key="1">
    <citation type="submission" date="2024-09" db="EMBL/GenBank/DDBJ databases">
        <authorList>
            <person name="Sun Q."/>
            <person name="Mori K."/>
        </authorList>
    </citation>
    <scope>NUCLEOTIDE SEQUENCE [LARGE SCALE GENOMIC DNA]</scope>
    <source>
        <strain evidence="2 3">JCM 13519</strain>
    </source>
</reference>
<feature type="transmembrane region" description="Helical" evidence="1">
    <location>
        <begin position="12"/>
        <end position="36"/>
    </location>
</feature>
<keyword evidence="1" id="KW-0812">Transmembrane</keyword>
<dbReference type="RefSeq" id="WP_345046135.1">
    <property type="nucleotide sequence ID" value="NZ_BAABED010000001.1"/>
</dbReference>
<comment type="caution">
    <text evidence="2">The sequence shown here is derived from an EMBL/GenBank/DDBJ whole genome shotgun (WGS) entry which is preliminary data.</text>
</comment>
<dbReference type="Proteomes" id="UP001589536">
    <property type="component" value="Unassembled WGS sequence"/>
</dbReference>
<evidence type="ECO:0000313" key="2">
    <source>
        <dbReference type="EMBL" id="MFB9714458.1"/>
    </source>
</evidence>
<evidence type="ECO:0000256" key="1">
    <source>
        <dbReference type="SAM" id="Phobius"/>
    </source>
</evidence>
<keyword evidence="1" id="KW-0472">Membrane</keyword>
<protein>
    <submittedName>
        <fullName evidence="2">SHOCT domain-containing protein</fullName>
    </submittedName>
</protein>
<gene>
    <name evidence="2" type="ORF">ACFFPI_10025</name>
</gene>
<keyword evidence="3" id="KW-1185">Reference proteome</keyword>
<organism evidence="2 3">
    <name type="scientific">Arthrobacter methylotrophus</name>
    <dbReference type="NCBI Taxonomy" id="121291"/>
    <lineage>
        <taxon>Bacteria</taxon>
        <taxon>Bacillati</taxon>
        <taxon>Actinomycetota</taxon>
        <taxon>Actinomycetes</taxon>
        <taxon>Micrococcales</taxon>
        <taxon>Micrococcaceae</taxon>
        <taxon>Arthrobacter</taxon>
    </lineage>
</organism>
<proteinExistence type="predicted"/>
<keyword evidence="1" id="KW-1133">Transmembrane helix</keyword>
<accession>A0ABV5UPJ9</accession>
<dbReference type="EMBL" id="JBHMBH010000021">
    <property type="protein sequence ID" value="MFB9714458.1"/>
    <property type="molecule type" value="Genomic_DNA"/>
</dbReference>
<name>A0ABV5UPJ9_9MICC</name>